<evidence type="ECO:0000313" key="3">
    <source>
        <dbReference type="RefSeq" id="XP_014679547.1"/>
    </source>
</evidence>
<keyword evidence="2" id="KW-1185">Reference proteome</keyword>
<feature type="region of interest" description="Disordered" evidence="1">
    <location>
        <begin position="79"/>
        <end position="106"/>
    </location>
</feature>
<proteinExistence type="predicted"/>
<sequence>MNAALARRILTEVKLPGDKKDQYSLISLKKADRQRFIKLCHDEEDAKICASIEIQRTWRGHRTRCNVWSILHPKASREALHPHSRLEDRLNDVATPTPTASPTKTDGRLALERRYEGYVRVWQSQPSKRGNMFK</sequence>
<dbReference type="Proteomes" id="UP000695022">
    <property type="component" value="Unplaced"/>
</dbReference>
<dbReference type="CDD" id="cd23767">
    <property type="entry name" value="IQCD"/>
    <property type="match status" value="1"/>
</dbReference>
<evidence type="ECO:0000256" key="1">
    <source>
        <dbReference type="SAM" id="MobiDB-lite"/>
    </source>
</evidence>
<accession>A0ABM1F526</accession>
<protein>
    <submittedName>
        <fullName evidence="3">Uncharacterized protein LOC106819421</fullName>
    </submittedName>
</protein>
<feature type="compositionally biased region" description="Basic and acidic residues" evidence="1">
    <location>
        <begin position="79"/>
        <end position="91"/>
    </location>
</feature>
<gene>
    <name evidence="3" type="primary">LOC106819421</name>
</gene>
<dbReference type="GeneID" id="106819421"/>
<feature type="compositionally biased region" description="Low complexity" evidence="1">
    <location>
        <begin position="94"/>
        <end position="104"/>
    </location>
</feature>
<organism evidence="2 3">
    <name type="scientific">Priapulus caudatus</name>
    <name type="common">Priapulid worm</name>
    <dbReference type="NCBI Taxonomy" id="37621"/>
    <lineage>
        <taxon>Eukaryota</taxon>
        <taxon>Metazoa</taxon>
        <taxon>Ecdysozoa</taxon>
        <taxon>Scalidophora</taxon>
        <taxon>Priapulida</taxon>
        <taxon>Priapulimorpha</taxon>
        <taxon>Priapulimorphida</taxon>
        <taxon>Priapulidae</taxon>
        <taxon>Priapulus</taxon>
    </lineage>
</organism>
<reference evidence="3" key="1">
    <citation type="submission" date="2025-08" db="UniProtKB">
        <authorList>
            <consortium name="RefSeq"/>
        </authorList>
    </citation>
    <scope>IDENTIFICATION</scope>
</reference>
<name>A0ABM1F526_PRICU</name>
<dbReference type="PROSITE" id="PS50096">
    <property type="entry name" value="IQ"/>
    <property type="match status" value="1"/>
</dbReference>
<dbReference type="RefSeq" id="XP_014679547.1">
    <property type="nucleotide sequence ID" value="XM_014824061.1"/>
</dbReference>
<evidence type="ECO:0000313" key="2">
    <source>
        <dbReference type="Proteomes" id="UP000695022"/>
    </source>
</evidence>